<evidence type="ECO:0000313" key="2">
    <source>
        <dbReference type="Proteomes" id="UP001283361"/>
    </source>
</evidence>
<keyword evidence="2" id="KW-1185">Reference proteome</keyword>
<accession>A0AAE0ZDM7</accession>
<gene>
    <name evidence="1" type="ORF">RRG08_005781</name>
</gene>
<sequence length="57" mass="6285">VCPQSSGFGDRLVEALQLLGFYSSSPKSSTLTVSRVRRSRQQSGSTCGMQIDLKFRM</sequence>
<dbReference type="Proteomes" id="UP001283361">
    <property type="component" value="Unassembled WGS sequence"/>
</dbReference>
<proteinExistence type="predicted"/>
<feature type="non-terminal residue" evidence="1">
    <location>
        <position position="1"/>
    </location>
</feature>
<protein>
    <submittedName>
        <fullName evidence="1">Uncharacterized protein</fullName>
    </submittedName>
</protein>
<name>A0AAE0ZDM7_9GAST</name>
<comment type="caution">
    <text evidence="1">The sequence shown here is derived from an EMBL/GenBank/DDBJ whole genome shotgun (WGS) entry which is preliminary data.</text>
</comment>
<evidence type="ECO:0000313" key="1">
    <source>
        <dbReference type="EMBL" id="KAK3766986.1"/>
    </source>
</evidence>
<organism evidence="1 2">
    <name type="scientific">Elysia crispata</name>
    <name type="common">lettuce slug</name>
    <dbReference type="NCBI Taxonomy" id="231223"/>
    <lineage>
        <taxon>Eukaryota</taxon>
        <taxon>Metazoa</taxon>
        <taxon>Spiralia</taxon>
        <taxon>Lophotrochozoa</taxon>
        <taxon>Mollusca</taxon>
        <taxon>Gastropoda</taxon>
        <taxon>Heterobranchia</taxon>
        <taxon>Euthyneura</taxon>
        <taxon>Panpulmonata</taxon>
        <taxon>Sacoglossa</taxon>
        <taxon>Placobranchoidea</taxon>
        <taxon>Plakobranchidae</taxon>
        <taxon>Elysia</taxon>
    </lineage>
</organism>
<dbReference type="EMBL" id="JAWDGP010004183">
    <property type="protein sequence ID" value="KAK3766986.1"/>
    <property type="molecule type" value="Genomic_DNA"/>
</dbReference>
<dbReference type="AlphaFoldDB" id="A0AAE0ZDM7"/>
<reference evidence="1" key="1">
    <citation type="journal article" date="2023" name="G3 (Bethesda)">
        <title>A reference genome for the long-term kleptoplast-retaining sea slug Elysia crispata morphotype clarki.</title>
        <authorList>
            <person name="Eastman K.E."/>
            <person name="Pendleton A.L."/>
            <person name="Shaikh M.A."/>
            <person name="Suttiyut T."/>
            <person name="Ogas R."/>
            <person name="Tomko P."/>
            <person name="Gavelis G."/>
            <person name="Widhalm J.R."/>
            <person name="Wisecaver J.H."/>
        </authorList>
    </citation>
    <scope>NUCLEOTIDE SEQUENCE</scope>
    <source>
        <strain evidence="1">ECLA1</strain>
    </source>
</reference>